<dbReference type="Gene3D" id="2.60.40.10">
    <property type="entry name" value="Immunoglobulins"/>
    <property type="match status" value="1"/>
</dbReference>
<dbReference type="AlphaFoldDB" id="A0A9Q1C719"/>
<dbReference type="SUPFAM" id="SSF48726">
    <property type="entry name" value="Immunoglobulin"/>
    <property type="match status" value="1"/>
</dbReference>
<dbReference type="EMBL" id="JAIZAY010000007">
    <property type="protein sequence ID" value="KAJ8039350.1"/>
    <property type="molecule type" value="Genomic_DNA"/>
</dbReference>
<organism evidence="2 3">
    <name type="scientific">Holothuria leucospilota</name>
    <name type="common">Black long sea cucumber</name>
    <name type="synonym">Mertensiothuria leucospilota</name>
    <dbReference type="NCBI Taxonomy" id="206669"/>
    <lineage>
        <taxon>Eukaryota</taxon>
        <taxon>Metazoa</taxon>
        <taxon>Echinodermata</taxon>
        <taxon>Eleutherozoa</taxon>
        <taxon>Echinozoa</taxon>
        <taxon>Holothuroidea</taxon>
        <taxon>Aspidochirotacea</taxon>
        <taxon>Aspidochirotida</taxon>
        <taxon>Holothuriidae</taxon>
        <taxon>Holothuria</taxon>
    </lineage>
</organism>
<comment type="caution">
    <text evidence="2">The sequence shown here is derived from an EMBL/GenBank/DDBJ whole genome shotgun (WGS) entry which is preliminary data.</text>
</comment>
<evidence type="ECO:0000259" key="1">
    <source>
        <dbReference type="Pfam" id="PF07686"/>
    </source>
</evidence>
<protein>
    <recommendedName>
        <fullName evidence="1">Immunoglobulin V-set domain-containing protein</fullName>
    </recommendedName>
</protein>
<reference evidence="2" key="1">
    <citation type="submission" date="2021-10" db="EMBL/GenBank/DDBJ databases">
        <title>Tropical sea cucumber genome reveals ecological adaptation and Cuvierian tubules defense mechanism.</title>
        <authorList>
            <person name="Chen T."/>
        </authorList>
    </citation>
    <scope>NUCLEOTIDE SEQUENCE</scope>
    <source>
        <strain evidence="2">Nanhai2018</strain>
        <tissue evidence="2">Muscle</tissue>
    </source>
</reference>
<evidence type="ECO:0000313" key="2">
    <source>
        <dbReference type="EMBL" id="KAJ8039350.1"/>
    </source>
</evidence>
<feature type="domain" description="Immunoglobulin V-set" evidence="1">
    <location>
        <begin position="4"/>
        <end position="85"/>
    </location>
</feature>
<dbReference type="Proteomes" id="UP001152320">
    <property type="component" value="Chromosome 7"/>
</dbReference>
<gene>
    <name evidence="2" type="ORF">HOLleu_17033</name>
</gene>
<keyword evidence="3" id="KW-1185">Reference proteome</keyword>
<proteinExistence type="predicted"/>
<evidence type="ECO:0000313" key="3">
    <source>
        <dbReference type="Proteomes" id="UP001152320"/>
    </source>
</evidence>
<dbReference type="InterPro" id="IPR013783">
    <property type="entry name" value="Ig-like_fold"/>
</dbReference>
<dbReference type="InterPro" id="IPR036179">
    <property type="entry name" value="Ig-like_dom_sf"/>
</dbReference>
<dbReference type="Pfam" id="PF07686">
    <property type="entry name" value="V-set"/>
    <property type="match status" value="1"/>
</dbReference>
<name>A0A9Q1C719_HOLLE</name>
<sequence length="212" mass="24183">MDCPSKVYVELGKNGTINCQILNNGDVYWYKGNSTKTSPIVRLENGQKILQESNRYDMDEDGSLIIKDIEGQDYGLYSVVNFYANDKHDTDQIKVEIAVKPQTMCPIIAGCKDCYHCNLTEPETGNISCSIRGTRPQVHLNIVTENWINVIRNISEETYDPVTDTWRTTTTIQFSEWYDCRSPLHLRCVTKNGHPFELYDSVAHMISGIMSK</sequence>
<accession>A0A9Q1C719</accession>
<dbReference type="InterPro" id="IPR013106">
    <property type="entry name" value="Ig_V-set"/>
</dbReference>
<dbReference type="OrthoDB" id="10575713at2759"/>